<protein>
    <recommendedName>
        <fullName evidence="4">3-keto-disaccharide hydrolase domain-containing protein</fullName>
    </recommendedName>
</protein>
<name>A0A1Y1CGB2_9BACT</name>
<feature type="chain" id="PRO_5012010809" description="3-keto-disaccharide hydrolase domain-containing protein" evidence="1">
    <location>
        <begin position="27"/>
        <end position="418"/>
    </location>
</feature>
<evidence type="ECO:0000256" key="1">
    <source>
        <dbReference type="SAM" id="SignalP"/>
    </source>
</evidence>
<keyword evidence="3" id="KW-1185">Reference proteome</keyword>
<dbReference type="RefSeq" id="WP_096428276.1">
    <property type="nucleotide sequence ID" value="NZ_AP018042.1"/>
</dbReference>
<accession>A0A1Y1CGB2</accession>
<dbReference type="AlphaFoldDB" id="A0A1Y1CGB2"/>
<dbReference type="Proteomes" id="UP000218267">
    <property type="component" value="Chromosome"/>
</dbReference>
<sequence>MDYLAKNLLFFFLLAQLFLGSFSASGQTYPCYLYGSITTVDGDVYQGAIRWNDEEVFLSDVFNAEKEENPYLKYLPESKERINYERNSKKRYWDRFEVTINDERRNTTSIYDRKFQCRFGDIKSISVTGSESVSLELKDGKYINLSGGSNDVGTKVWIIDQELGLLKIDWERIKIVNFETPATNKVETFGEPIYGKLSTTKGEFTGFIQWDHDERLAGDILDGRGRDGDLAIPFNKIKTIEKTERGSLITLSSDRQFELTGENDVNKYNRGIVVSIPDVGRIDFPWSHFLSLEILPRSKSNNDCLSEYRVSERLFGTLVTKGGESYKGVIVYDLDEAMDSEILNGLNDELEFFVPFRNIRSIEPVAYNYCLVELKNGMKLYLGDQTDVSNKNAGVIVFVNEGEYQNFKWEDIKRIDFM</sequence>
<dbReference type="EMBL" id="AP018042">
    <property type="protein sequence ID" value="BAX79364.1"/>
    <property type="molecule type" value="Genomic_DNA"/>
</dbReference>
<gene>
    <name evidence="2" type="ORF">ALGA_0977</name>
</gene>
<dbReference type="KEGG" id="mbas:ALGA_0977"/>
<dbReference type="OrthoDB" id="6195245at2"/>
<evidence type="ECO:0000313" key="2">
    <source>
        <dbReference type="EMBL" id="BAX79364.1"/>
    </source>
</evidence>
<reference evidence="3" key="2">
    <citation type="journal article" date="2020" name="Antonie Van Leeuwenhoek">
        <title>Labilibaculum antarcticum sp. nov., a novel facultative anaerobic, psychrotorelant bacterium isolated from marine sediment of Antarctica.</title>
        <authorList>
            <person name="Watanabe M."/>
            <person name="Kojima H."/>
            <person name="Fukui M."/>
        </authorList>
    </citation>
    <scope>NUCLEOTIDE SEQUENCE [LARGE SCALE GENOMIC DNA]</scope>
    <source>
        <strain evidence="3">SPP2</strain>
    </source>
</reference>
<feature type="signal peptide" evidence="1">
    <location>
        <begin position="1"/>
        <end position="26"/>
    </location>
</feature>
<keyword evidence="1" id="KW-0732">Signal</keyword>
<evidence type="ECO:0000313" key="3">
    <source>
        <dbReference type="Proteomes" id="UP000218267"/>
    </source>
</evidence>
<evidence type="ECO:0008006" key="4">
    <source>
        <dbReference type="Google" id="ProtNLM"/>
    </source>
</evidence>
<organism evidence="2 3">
    <name type="scientific">Labilibaculum antarcticum</name>
    <dbReference type="NCBI Taxonomy" id="1717717"/>
    <lineage>
        <taxon>Bacteria</taxon>
        <taxon>Pseudomonadati</taxon>
        <taxon>Bacteroidota</taxon>
        <taxon>Bacteroidia</taxon>
        <taxon>Marinilabiliales</taxon>
        <taxon>Marinifilaceae</taxon>
        <taxon>Labilibaculum</taxon>
    </lineage>
</organism>
<proteinExistence type="predicted"/>
<reference evidence="2 3" key="1">
    <citation type="journal article" date="2018" name="Mar. Genomics">
        <title>Complete genome sequence of Marinifilaceae bacterium strain SPP2, isolated from the Antarctic marine sediment.</title>
        <authorList>
            <person name="Watanabe M."/>
            <person name="Kojima H."/>
            <person name="Fukui M."/>
        </authorList>
    </citation>
    <scope>NUCLEOTIDE SEQUENCE [LARGE SCALE GENOMIC DNA]</scope>
    <source>
        <strain evidence="2 3">SPP2</strain>
    </source>
</reference>